<evidence type="ECO:0000313" key="2">
    <source>
        <dbReference type="Proteomes" id="UP000471166"/>
    </source>
</evidence>
<feature type="non-terminal residue" evidence="1">
    <location>
        <position position="1"/>
    </location>
</feature>
<dbReference type="GO" id="GO:0044550">
    <property type="term" value="P:secondary metabolite biosynthetic process"/>
    <property type="evidence" value="ECO:0007669"/>
    <property type="project" value="TreeGrafter"/>
</dbReference>
<dbReference type="Gene3D" id="3.30.300.30">
    <property type="match status" value="1"/>
</dbReference>
<dbReference type="PANTHER" id="PTHR45527">
    <property type="entry name" value="NONRIBOSOMAL PEPTIDE SYNTHETASE"/>
    <property type="match status" value="1"/>
</dbReference>
<dbReference type="PANTHER" id="PTHR45527:SF1">
    <property type="entry name" value="FATTY ACID SYNTHASE"/>
    <property type="match status" value="1"/>
</dbReference>
<reference evidence="1 2" key="1">
    <citation type="submission" date="2020-01" db="EMBL/GenBank/DDBJ databases">
        <title>Genetics and antimicrobial susceptibilities of Nocardia species isolated from the soil; a comparison with species isolated from humans.</title>
        <authorList>
            <person name="Carrasco G."/>
            <person name="Monzon S."/>
            <person name="Sansegundo M."/>
            <person name="Garcia E."/>
            <person name="Garrido N."/>
            <person name="Medina M.J."/>
            <person name="Villalon P."/>
            <person name="Ramirez-Arocha A.C."/>
            <person name="Jimenez P."/>
            <person name="Cuesta I."/>
            <person name="Valdezate S."/>
        </authorList>
    </citation>
    <scope>NUCLEOTIDE SEQUENCE [LARGE SCALE GENOMIC DNA]</scope>
    <source>
        <strain evidence="1 2">CNM20110626</strain>
    </source>
</reference>
<dbReference type="GO" id="GO:0043041">
    <property type="term" value="P:amino acid activation for nonribosomal peptide biosynthetic process"/>
    <property type="evidence" value="ECO:0007669"/>
    <property type="project" value="TreeGrafter"/>
</dbReference>
<dbReference type="GO" id="GO:0031177">
    <property type="term" value="F:phosphopantetheine binding"/>
    <property type="evidence" value="ECO:0007669"/>
    <property type="project" value="TreeGrafter"/>
</dbReference>
<comment type="caution">
    <text evidence="1">The sequence shown here is derived from an EMBL/GenBank/DDBJ whole genome shotgun (WGS) entry which is preliminary data.</text>
</comment>
<dbReference type="RefSeq" id="WP_163848567.1">
    <property type="nucleotide sequence ID" value="NZ_JAAGVB010000268.1"/>
</dbReference>
<gene>
    <name evidence="1" type="ORF">GV791_31195</name>
</gene>
<dbReference type="GO" id="GO:0005737">
    <property type="term" value="C:cytoplasm"/>
    <property type="evidence" value="ECO:0007669"/>
    <property type="project" value="TreeGrafter"/>
</dbReference>
<dbReference type="EMBL" id="JAAGVB010000268">
    <property type="protein sequence ID" value="NEW36984.1"/>
    <property type="molecule type" value="Genomic_DNA"/>
</dbReference>
<sequence>GYHRRTGLTASRFVADPYSSGERMYRTGDLVRWIEVAGRYALEYQGRSDFQVKIRGFRIELGEIDDALQRQPDVEFALTLGSETPSGATALVAYVVMAPNADTHPEALRAAVGRTLPAYM</sequence>
<name>A0A6P1CZK3_9NOCA</name>
<feature type="non-terminal residue" evidence="1">
    <location>
        <position position="120"/>
    </location>
</feature>
<evidence type="ECO:0000313" key="1">
    <source>
        <dbReference type="EMBL" id="NEW36984.1"/>
    </source>
</evidence>
<accession>A0A6P1CZK3</accession>
<dbReference type="InterPro" id="IPR045851">
    <property type="entry name" value="AMP-bd_C_sf"/>
</dbReference>
<dbReference type="Gene3D" id="2.30.38.10">
    <property type="entry name" value="Luciferase, Domain 3"/>
    <property type="match status" value="1"/>
</dbReference>
<dbReference type="AlphaFoldDB" id="A0A6P1CZK3"/>
<dbReference type="SUPFAM" id="SSF56801">
    <property type="entry name" value="Acetyl-CoA synthetase-like"/>
    <property type="match status" value="1"/>
</dbReference>
<proteinExistence type="predicted"/>
<dbReference type="Proteomes" id="UP000471166">
    <property type="component" value="Unassembled WGS sequence"/>
</dbReference>
<protein>
    <submittedName>
        <fullName evidence="1">Amino acid adenylation domain-containing protein</fullName>
    </submittedName>
</protein>
<organism evidence="1 2">
    <name type="scientific">Nocardia cyriacigeorgica</name>
    <dbReference type="NCBI Taxonomy" id="135487"/>
    <lineage>
        <taxon>Bacteria</taxon>
        <taxon>Bacillati</taxon>
        <taxon>Actinomycetota</taxon>
        <taxon>Actinomycetes</taxon>
        <taxon>Mycobacteriales</taxon>
        <taxon>Nocardiaceae</taxon>
        <taxon>Nocardia</taxon>
    </lineage>
</organism>